<keyword evidence="3" id="KW-1185">Reference proteome</keyword>
<feature type="signal peptide" evidence="1">
    <location>
        <begin position="1"/>
        <end position="20"/>
    </location>
</feature>
<dbReference type="Proteomes" id="UP001501757">
    <property type="component" value="Unassembled WGS sequence"/>
</dbReference>
<comment type="caution">
    <text evidence="2">The sequence shown here is derived from an EMBL/GenBank/DDBJ whole genome shotgun (WGS) entry which is preliminary data.</text>
</comment>
<reference evidence="2 3" key="1">
    <citation type="journal article" date="2019" name="Int. J. Syst. Evol. Microbiol.">
        <title>The Global Catalogue of Microorganisms (GCM) 10K type strain sequencing project: providing services to taxonomists for standard genome sequencing and annotation.</title>
        <authorList>
            <consortium name="The Broad Institute Genomics Platform"/>
            <consortium name="The Broad Institute Genome Sequencing Center for Infectious Disease"/>
            <person name="Wu L."/>
            <person name="Ma J."/>
        </authorList>
    </citation>
    <scope>NUCLEOTIDE SEQUENCE [LARGE SCALE GENOMIC DNA]</scope>
    <source>
        <strain evidence="2 3">JCM 13378</strain>
    </source>
</reference>
<proteinExistence type="predicted"/>
<evidence type="ECO:0000256" key="1">
    <source>
        <dbReference type="SAM" id="SignalP"/>
    </source>
</evidence>
<keyword evidence="1" id="KW-0732">Signal</keyword>
<feature type="chain" id="PRO_5045508600" evidence="1">
    <location>
        <begin position="21"/>
        <end position="113"/>
    </location>
</feature>
<evidence type="ECO:0000313" key="3">
    <source>
        <dbReference type="Proteomes" id="UP001501757"/>
    </source>
</evidence>
<sequence length="113" mass="12408">MMKLKYSLMLSFFLSFSVVANSGWYEGKVGDLASGYDGSSVAFRLFELTAENPQIDYSKCTCNPSWNMLCLNPARANVNREFSMLLSAYSAGTNVKVALDTSCNIVAIILPVK</sequence>
<evidence type="ECO:0000313" key="2">
    <source>
        <dbReference type="EMBL" id="GAA0340383.1"/>
    </source>
</evidence>
<organism evidence="2 3">
    <name type="scientific">Bowmanella denitrificans</name>
    <dbReference type="NCBI Taxonomy" id="366582"/>
    <lineage>
        <taxon>Bacteria</taxon>
        <taxon>Pseudomonadati</taxon>
        <taxon>Pseudomonadota</taxon>
        <taxon>Gammaproteobacteria</taxon>
        <taxon>Alteromonadales</taxon>
        <taxon>Alteromonadaceae</taxon>
        <taxon>Bowmanella</taxon>
    </lineage>
</organism>
<dbReference type="EMBL" id="BAAAEI010000001">
    <property type="protein sequence ID" value="GAA0340383.1"/>
    <property type="molecule type" value="Genomic_DNA"/>
</dbReference>
<protein>
    <submittedName>
        <fullName evidence="2">Uncharacterized protein</fullName>
    </submittedName>
</protein>
<gene>
    <name evidence="2" type="ORF">GCM10009092_01100</name>
</gene>
<dbReference type="RefSeq" id="WP_343840421.1">
    <property type="nucleotide sequence ID" value="NZ_BAAAEI010000001.1"/>
</dbReference>
<name>A0ABN0WKC6_9ALTE</name>
<accession>A0ABN0WKC6</accession>